<reference evidence="4" key="1">
    <citation type="journal article" date="2008" name="Nat. Genet.">
        <title>The Pristionchus pacificus genome provides a unique perspective on nematode lifestyle and parasitism.</title>
        <authorList>
            <person name="Dieterich C."/>
            <person name="Clifton S.W."/>
            <person name="Schuster L.N."/>
            <person name="Chinwalla A."/>
            <person name="Delehaunty K."/>
            <person name="Dinkelacker I."/>
            <person name="Fulton L."/>
            <person name="Fulton R."/>
            <person name="Godfrey J."/>
            <person name="Minx P."/>
            <person name="Mitreva M."/>
            <person name="Roeseler W."/>
            <person name="Tian H."/>
            <person name="Witte H."/>
            <person name="Yang S.P."/>
            <person name="Wilson R.K."/>
            <person name="Sommer R.J."/>
        </authorList>
    </citation>
    <scope>NUCLEOTIDE SEQUENCE [LARGE SCALE GENOMIC DNA]</scope>
    <source>
        <strain evidence="4">PS312</strain>
    </source>
</reference>
<gene>
    <name evidence="3" type="primary">WBGene00304312</name>
</gene>
<feature type="compositionally biased region" description="Acidic residues" evidence="2">
    <location>
        <begin position="560"/>
        <end position="570"/>
    </location>
</feature>
<dbReference type="AlphaFoldDB" id="A0A8R1V2D3"/>
<accession>A0A8R1V2D3</accession>
<feature type="compositionally biased region" description="Basic and acidic residues" evidence="2">
    <location>
        <begin position="571"/>
        <end position="589"/>
    </location>
</feature>
<dbReference type="Proteomes" id="UP000005239">
    <property type="component" value="Unassembled WGS sequence"/>
</dbReference>
<feature type="compositionally biased region" description="Basic and acidic residues" evidence="2">
    <location>
        <begin position="532"/>
        <end position="541"/>
    </location>
</feature>
<evidence type="ECO:0000313" key="3">
    <source>
        <dbReference type="EnsemblMetazoa" id="PPA46533.1"/>
    </source>
</evidence>
<feature type="coiled-coil region" evidence="1">
    <location>
        <begin position="320"/>
        <end position="382"/>
    </location>
</feature>
<protein>
    <recommendedName>
        <fullName evidence="5">Spindly</fullName>
    </recommendedName>
</protein>
<keyword evidence="1" id="KW-0175">Coiled coil</keyword>
<feature type="compositionally biased region" description="Basic and acidic residues" evidence="2">
    <location>
        <begin position="549"/>
        <end position="559"/>
    </location>
</feature>
<dbReference type="EnsemblMetazoa" id="PPA46533.1">
    <property type="protein sequence ID" value="PPA46533.1"/>
    <property type="gene ID" value="WBGene00304312"/>
</dbReference>
<evidence type="ECO:0000313" key="4">
    <source>
        <dbReference type="Proteomes" id="UP000005239"/>
    </source>
</evidence>
<keyword evidence="4" id="KW-1185">Reference proteome</keyword>
<evidence type="ECO:0000256" key="1">
    <source>
        <dbReference type="SAM" id="Coils"/>
    </source>
</evidence>
<reference evidence="3" key="2">
    <citation type="submission" date="2022-06" db="UniProtKB">
        <authorList>
            <consortium name="EnsemblMetazoa"/>
        </authorList>
    </citation>
    <scope>IDENTIFICATION</scope>
    <source>
        <strain evidence="3">PS312</strain>
    </source>
</reference>
<proteinExistence type="predicted"/>
<feature type="compositionally biased region" description="Basic and acidic residues" evidence="2">
    <location>
        <begin position="512"/>
        <end position="523"/>
    </location>
</feature>
<feature type="region of interest" description="Disordered" evidence="2">
    <location>
        <begin position="432"/>
        <end position="451"/>
    </location>
</feature>
<organism evidence="3 4">
    <name type="scientific">Pristionchus pacificus</name>
    <name type="common">Parasitic nematode worm</name>
    <dbReference type="NCBI Taxonomy" id="54126"/>
    <lineage>
        <taxon>Eukaryota</taxon>
        <taxon>Metazoa</taxon>
        <taxon>Ecdysozoa</taxon>
        <taxon>Nematoda</taxon>
        <taxon>Chromadorea</taxon>
        <taxon>Rhabditida</taxon>
        <taxon>Rhabditina</taxon>
        <taxon>Diplogasteromorpha</taxon>
        <taxon>Diplogasteroidea</taxon>
        <taxon>Neodiplogasteridae</taxon>
        <taxon>Pristionchus</taxon>
    </lineage>
</organism>
<sequence length="606" mass="70179">MEADMDELTVRNEALVRILREREEQIQQLQLNLRRCESKNAMLEEMAQELEDDSKRIREELAEYKEKVGLRSEGAMRGLRDDMTRLEGELADSNSARRQLQDNVNRLENLLEEERQSRPIEESFHPDTSICTSHEEEIKSLREEIEEAVQWRLEVDTKVKMLERELMESNDRAEDAIHDGNILRKNLEEARDQLKNLECDLNAVKHNTHFASKGNSMFSEFVDERKKLEKELKQLYEENLSLRQENRTLLSEIEELSLQKGKGLEQATRLPCKCSDLQDELYQVRLERDRALQACRISMVTSTDELRKAGMLDATQKKRMGELRDEAKRYYVENDRLRRSVESLKMESMNSKVDKNTWKEKFEAQTREVDRLKDLLNTLRRKHSELSRPSNRVPDEEVVKMCAKPTEVPHTPATASGASVSSRSAAIPSSALKRPLFPPLTPATSSVKRPAHEMNAEKRLEEMNALENSQRAAELSINSSVRRKAPVKKPRFQTNMVKSDDVTEVMKVDGGKKEEIEKIERKSPVRGLRNATPRDESDEKSNCSSNGDKTIEEVKKKEDEIEEKDDEEKMDEGRENHDPSFIMSKERMAADSNLEETVLDETMMIN</sequence>
<name>A0A8R1V2D3_PRIPA</name>
<evidence type="ECO:0008006" key="5">
    <source>
        <dbReference type="Google" id="ProtNLM"/>
    </source>
</evidence>
<feature type="region of interest" description="Disordered" evidence="2">
    <location>
        <begin position="512"/>
        <end position="606"/>
    </location>
</feature>
<feature type="coiled-coil region" evidence="1">
    <location>
        <begin position="5"/>
        <end position="259"/>
    </location>
</feature>
<evidence type="ECO:0000256" key="2">
    <source>
        <dbReference type="SAM" id="MobiDB-lite"/>
    </source>
</evidence>